<evidence type="ECO:0000256" key="1">
    <source>
        <dbReference type="SAM" id="Phobius"/>
    </source>
</evidence>
<dbReference type="EMBL" id="CP001742">
    <property type="protein sequence ID" value="ADL19422.1"/>
    <property type="molecule type" value="Genomic_DNA"/>
</dbReference>
<keyword evidence="1" id="KW-0812">Transmembrane</keyword>
<dbReference type="HOGENOM" id="CLU_1840453_0_0_2"/>
<organism evidence="2 3">
    <name type="scientific">Acidilobus saccharovorans (strain DSM 16705 / JCM 18335 / VKM B-2471 / 345-15)</name>
    <dbReference type="NCBI Taxonomy" id="666510"/>
    <lineage>
        <taxon>Archaea</taxon>
        <taxon>Thermoproteota</taxon>
        <taxon>Thermoprotei</taxon>
        <taxon>Acidilobales</taxon>
        <taxon>Acidilobaceae</taxon>
        <taxon>Acidilobus</taxon>
    </lineage>
</organism>
<protein>
    <submittedName>
        <fullName evidence="2">Uncharacterized protein</fullName>
    </submittedName>
</protein>
<feature type="transmembrane region" description="Helical" evidence="1">
    <location>
        <begin position="6"/>
        <end position="28"/>
    </location>
</feature>
<dbReference type="KEGG" id="asc:ASAC_1017"/>
<accession>D9Q284</accession>
<name>D9Q284_ACIS3</name>
<dbReference type="AlphaFoldDB" id="D9Q284"/>
<proteinExistence type="predicted"/>
<reference evidence="2 3" key="1">
    <citation type="journal article" date="2010" name="Appl. Environ. Microbiol.">
        <title>The genome sequence of the crenarchaeon Acidilobus saccharovorans supports a new order, Acidilobales, and suggests an important ecological role in terrestrial acidic hot springs.</title>
        <authorList>
            <person name="Mardanov A.V."/>
            <person name="Svetlitchnyi V.A."/>
            <person name="Beletsky A.V."/>
            <person name="Prokofeva M.I."/>
            <person name="Bonch-Osmolovskaya E.A."/>
            <person name="Ravin N.V."/>
            <person name="Skryabin K.G."/>
        </authorList>
    </citation>
    <scope>NUCLEOTIDE SEQUENCE [LARGE SCALE GENOMIC DNA]</scope>
    <source>
        <strain evidence="3">DSM 16705 / JCM 18335 / VKM B-2471 / 345-15</strain>
    </source>
</reference>
<sequence length="139" mass="14728">MVSLRAMFIITGLVIVFVMAYPLVDFVYSATSQKGLLNITASPMTGAPPCNKSSEKLTVTYNGAAPLYPAYFRLSLALANGDEINITVAKAALSQGESFYACIPLGYLENASSVTFVLSGNIYGIYPITLSLKAKLNGG</sequence>
<keyword evidence="1" id="KW-1133">Transmembrane helix</keyword>
<evidence type="ECO:0000313" key="2">
    <source>
        <dbReference type="EMBL" id="ADL19422.1"/>
    </source>
</evidence>
<dbReference type="STRING" id="666510.ASAC_1017"/>
<keyword evidence="1" id="KW-0472">Membrane</keyword>
<dbReference type="RefSeq" id="WP_013266934.1">
    <property type="nucleotide sequence ID" value="NC_014374.1"/>
</dbReference>
<gene>
    <name evidence="2" type="ordered locus">ASAC_1017</name>
</gene>
<dbReference type="GeneID" id="9499260"/>
<keyword evidence="3" id="KW-1185">Reference proteome</keyword>
<dbReference type="Proteomes" id="UP000000346">
    <property type="component" value="Chromosome"/>
</dbReference>
<evidence type="ECO:0000313" key="3">
    <source>
        <dbReference type="Proteomes" id="UP000000346"/>
    </source>
</evidence>
<dbReference type="InParanoid" id="D9Q284"/>